<keyword evidence="1" id="KW-0812">Transmembrane</keyword>
<dbReference type="Pfam" id="PF05359">
    <property type="entry name" value="DUF748"/>
    <property type="match status" value="1"/>
</dbReference>
<feature type="transmembrane region" description="Helical" evidence="1">
    <location>
        <begin position="17"/>
        <end position="36"/>
    </location>
</feature>
<gene>
    <name evidence="2" type="ORF">C1I89_02375</name>
</gene>
<dbReference type="Proteomes" id="UP000235994">
    <property type="component" value="Unassembled WGS sequence"/>
</dbReference>
<keyword evidence="3" id="KW-1185">Reference proteome</keyword>
<dbReference type="PANTHER" id="PTHR30441">
    <property type="entry name" value="DUF748 DOMAIN-CONTAINING PROTEIN"/>
    <property type="match status" value="1"/>
</dbReference>
<keyword evidence="1" id="KW-0472">Membrane</keyword>
<name>A0A2N8KP74_9BURK</name>
<organism evidence="2 3">
    <name type="scientific">Achromobacter pulmonis</name>
    <dbReference type="NCBI Taxonomy" id="1389932"/>
    <lineage>
        <taxon>Bacteria</taxon>
        <taxon>Pseudomonadati</taxon>
        <taxon>Pseudomonadota</taxon>
        <taxon>Betaproteobacteria</taxon>
        <taxon>Burkholderiales</taxon>
        <taxon>Alcaligenaceae</taxon>
        <taxon>Achromobacter</taxon>
    </lineage>
</organism>
<evidence type="ECO:0008006" key="4">
    <source>
        <dbReference type="Google" id="ProtNLM"/>
    </source>
</evidence>
<sequence length="369" mass="38632">MSTNAVAPSGRSPWGNALAVLVLFAAVAAVLAFAALRIAQQRIANLLGPRSEVADVEVGYRQVVLTDVIVRGAAGQADVRARRVVLEPDWPALLRHETVFTRVSVEGFDFAVLRQPDGSLHIAPALQAALRTGDAGDGRGRDRQPIRVADLRLQDGRLTFEDAAISRPPHRIAFTGVQARLRPLVMPDDGARSEMEFNGRIDQQGGANATVSAQGWLVVGGTDADIKVSVRNMGVRHAAPYLADNGAGSLAAGAMDLDMNTVIERRQLRAAGTVALRGLKFGGEGSLFSLPRKAVLAALKDEAGAVRFEFALSGDLDSPRFSVTRGFAAQVAQGFGHAIGVGAEGAAEGVAGAVKSLGNALSDLLDPTP</sequence>
<dbReference type="InterPro" id="IPR008023">
    <property type="entry name" value="DUF748"/>
</dbReference>
<protein>
    <recommendedName>
        <fullName evidence="4">DUF748 domain-containing protein</fullName>
    </recommendedName>
</protein>
<dbReference type="RefSeq" id="WP_102771197.1">
    <property type="nucleotide sequence ID" value="NZ_POQS01000001.1"/>
</dbReference>
<evidence type="ECO:0000256" key="1">
    <source>
        <dbReference type="SAM" id="Phobius"/>
    </source>
</evidence>
<dbReference type="InterPro" id="IPR052894">
    <property type="entry name" value="AsmA-related"/>
</dbReference>
<dbReference type="GO" id="GO:0090313">
    <property type="term" value="P:regulation of protein targeting to membrane"/>
    <property type="evidence" value="ECO:0007669"/>
    <property type="project" value="TreeGrafter"/>
</dbReference>
<dbReference type="EMBL" id="POQS01000001">
    <property type="protein sequence ID" value="PND35256.1"/>
    <property type="molecule type" value="Genomic_DNA"/>
</dbReference>
<evidence type="ECO:0000313" key="2">
    <source>
        <dbReference type="EMBL" id="PND35256.1"/>
    </source>
</evidence>
<accession>A0A2N8KP74</accession>
<proteinExistence type="predicted"/>
<reference evidence="2 3" key="1">
    <citation type="submission" date="2018-01" db="EMBL/GenBank/DDBJ databases">
        <title>The draft genome of an aniline degradation strain ANB-1.</title>
        <authorList>
            <person name="Zhang L."/>
            <person name="Jiang J."/>
        </authorList>
    </citation>
    <scope>NUCLEOTIDE SEQUENCE [LARGE SCALE GENOMIC DNA]</scope>
    <source>
        <strain evidence="2 3">ANB-1</strain>
    </source>
</reference>
<comment type="caution">
    <text evidence="2">The sequence shown here is derived from an EMBL/GenBank/DDBJ whole genome shotgun (WGS) entry which is preliminary data.</text>
</comment>
<dbReference type="PANTHER" id="PTHR30441:SF8">
    <property type="entry name" value="DUF748 DOMAIN-CONTAINING PROTEIN"/>
    <property type="match status" value="1"/>
</dbReference>
<evidence type="ECO:0000313" key="3">
    <source>
        <dbReference type="Proteomes" id="UP000235994"/>
    </source>
</evidence>
<dbReference type="GO" id="GO:0005886">
    <property type="term" value="C:plasma membrane"/>
    <property type="evidence" value="ECO:0007669"/>
    <property type="project" value="TreeGrafter"/>
</dbReference>
<dbReference type="AlphaFoldDB" id="A0A2N8KP74"/>
<keyword evidence="1" id="KW-1133">Transmembrane helix</keyword>